<protein>
    <recommendedName>
        <fullName evidence="1">Exocyst complex component Sec10-like alpha-helical bundle domain-containing protein</fullName>
    </recommendedName>
</protein>
<dbReference type="InterPro" id="IPR009976">
    <property type="entry name" value="Sec10-like"/>
</dbReference>
<accession>A0A9Q1QIG0</accession>
<dbReference type="EMBL" id="JAKOGI010000113">
    <property type="protein sequence ID" value="KAJ8443773.1"/>
    <property type="molecule type" value="Genomic_DNA"/>
</dbReference>
<evidence type="ECO:0000313" key="2">
    <source>
        <dbReference type="EMBL" id="KAJ8443773.1"/>
    </source>
</evidence>
<evidence type="ECO:0000313" key="3">
    <source>
        <dbReference type="Proteomes" id="UP001153076"/>
    </source>
</evidence>
<dbReference type="Pfam" id="PF07393">
    <property type="entry name" value="Sec10_HB"/>
    <property type="match status" value="1"/>
</dbReference>
<sequence length="152" mass="16652">MGRLDVHSLAHVKPEDSLVKSFGSSISPRCIFSRCGINVRTKNEGTESDCKANSDAILLRQFSVAAWLNLFACLLSFSSGGLRLKRDITEYGEFLRSFHAPSIDEKFEALGILANVFIVAPESLSTLFEGTPSIRKDAQRMDAMLSACPLPP</sequence>
<name>A0A9Q1QIG0_9CARY</name>
<reference evidence="2" key="1">
    <citation type="submission" date="2022-04" db="EMBL/GenBank/DDBJ databases">
        <title>Carnegiea gigantea Genome sequencing and assembly v2.</title>
        <authorList>
            <person name="Copetti D."/>
            <person name="Sanderson M.J."/>
            <person name="Burquez A."/>
            <person name="Wojciechowski M.F."/>
        </authorList>
    </citation>
    <scope>NUCLEOTIDE SEQUENCE</scope>
    <source>
        <strain evidence="2">SGP5-SGP5p</strain>
        <tissue evidence="2">Aerial part</tissue>
    </source>
</reference>
<dbReference type="PANTHER" id="PTHR12100:SF0">
    <property type="entry name" value="EXOCYST COMPLEX COMPONENT 5"/>
    <property type="match status" value="1"/>
</dbReference>
<dbReference type="Proteomes" id="UP001153076">
    <property type="component" value="Unassembled WGS sequence"/>
</dbReference>
<dbReference type="GO" id="GO:0000145">
    <property type="term" value="C:exocyst"/>
    <property type="evidence" value="ECO:0007669"/>
    <property type="project" value="TreeGrafter"/>
</dbReference>
<dbReference type="OrthoDB" id="125856at2759"/>
<dbReference type="AlphaFoldDB" id="A0A9Q1QIG0"/>
<evidence type="ECO:0000259" key="1">
    <source>
        <dbReference type="Pfam" id="PF07393"/>
    </source>
</evidence>
<proteinExistence type="predicted"/>
<feature type="domain" description="Exocyst complex component Sec10-like alpha-helical bundle" evidence="1">
    <location>
        <begin position="78"/>
        <end position="142"/>
    </location>
</feature>
<comment type="caution">
    <text evidence="2">The sequence shown here is derived from an EMBL/GenBank/DDBJ whole genome shotgun (WGS) entry which is preliminary data.</text>
</comment>
<dbReference type="PANTHER" id="PTHR12100">
    <property type="entry name" value="SEC10"/>
    <property type="match status" value="1"/>
</dbReference>
<keyword evidence="3" id="KW-1185">Reference proteome</keyword>
<organism evidence="2 3">
    <name type="scientific">Carnegiea gigantea</name>
    <dbReference type="NCBI Taxonomy" id="171969"/>
    <lineage>
        <taxon>Eukaryota</taxon>
        <taxon>Viridiplantae</taxon>
        <taxon>Streptophyta</taxon>
        <taxon>Embryophyta</taxon>
        <taxon>Tracheophyta</taxon>
        <taxon>Spermatophyta</taxon>
        <taxon>Magnoliopsida</taxon>
        <taxon>eudicotyledons</taxon>
        <taxon>Gunneridae</taxon>
        <taxon>Pentapetalae</taxon>
        <taxon>Caryophyllales</taxon>
        <taxon>Cactineae</taxon>
        <taxon>Cactaceae</taxon>
        <taxon>Cactoideae</taxon>
        <taxon>Echinocereeae</taxon>
        <taxon>Carnegiea</taxon>
    </lineage>
</organism>
<gene>
    <name evidence="2" type="ORF">Cgig2_029678</name>
</gene>
<dbReference type="InterPro" id="IPR048627">
    <property type="entry name" value="Sec10_HB"/>
</dbReference>
<dbReference type="GO" id="GO:0006893">
    <property type="term" value="P:Golgi to plasma membrane transport"/>
    <property type="evidence" value="ECO:0007669"/>
    <property type="project" value="TreeGrafter"/>
</dbReference>
<dbReference type="GO" id="GO:0006887">
    <property type="term" value="P:exocytosis"/>
    <property type="evidence" value="ECO:0007669"/>
    <property type="project" value="TreeGrafter"/>
</dbReference>